<accession>A0A8S4NPX1</accession>
<dbReference type="PANTHER" id="PTHR45713">
    <property type="entry name" value="FTP DOMAIN-CONTAINING PROTEIN"/>
    <property type="match status" value="1"/>
</dbReference>
<dbReference type="Gene3D" id="2.60.120.260">
    <property type="entry name" value="Galactose-binding domain-like"/>
    <property type="match status" value="1"/>
</dbReference>
<protein>
    <recommendedName>
        <fullName evidence="9">F5/8 type C domain-containing protein</fullName>
    </recommendedName>
</protein>
<dbReference type="PANTHER" id="PTHR45713:SF6">
    <property type="entry name" value="F5_8 TYPE C DOMAIN-CONTAINING PROTEIN"/>
    <property type="match status" value="1"/>
</dbReference>
<dbReference type="Pfam" id="PF22633">
    <property type="entry name" value="F5_F8_type_C_2"/>
    <property type="match status" value="1"/>
</dbReference>
<dbReference type="GO" id="GO:0010185">
    <property type="term" value="P:regulation of cellular defense response"/>
    <property type="evidence" value="ECO:0007669"/>
    <property type="project" value="UniProtKB-ARBA"/>
</dbReference>
<gene>
    <name evidence="10" type="ORF">OFUS_LOCUS8929</name>
</gene>
<dbReference type="InterPro" id="IPR006585">
    <property type="entry name" value="FTP1"/>
</dbReference>
<dbReference type="PROSITE" id="PS50022">
    <property type="entry name" value="FA58C_3"/>
    <property type="match status" value="1"/>
</dbReference>
<evidence type="ECO:0000256" key="5">
    <source>
        <dbReference type="ARBA" id="ARBA00022734"/>
    </source>
</evidence>
<evidence type="ECO:0000313" key="10">
    <source>
        <dbReference type="EMBL" id="CAH1782484.1"/>
    </source>
</evidence>
<dbReference type="GO" id="GO:0046872">
    <property type="term" value="F:metal ion binding"/>
    <property type="evidence" value="ECO:0007669"/>
    <property type="project" value="UniProtKB-KW"/>
</dbReference>
<evidence type="ECO:0000313" key="11">
    <source>
        <dbReference type="Proteomes" id="UP000749559"/>
    </source>
</evidence>
<keyword evidence="11" id="KW-1185">Reference proteome</keyword>
<evidence type="ECO:0000256" key="6">
    <source>
        <dbReference type="ARBA" id="ARBA00022837"/>
    </source>
</evidence>
<comment type="similarity">
    <text evidence="2">Belongs to the fucolectin family.</text>
</comment>
<feature type="signal peptide" evidence="8">
    <location>
        <begin position="1"/>
        <end position="21"/>
    </location>
</feature>
<evidence type="ECO:0000256" key="8">
    <source>
        <dbReference type="SAM" id="SignalP"/>
    </source>
</evidence>
<keyword evidence="8" id="KW-0732">Signal</keyword>
<sequence length="171" mass="19558">MNHQLLTVLFVFTIATGAVDSEQWLEPKYTWNVAEGKPTMQSSNYYGYNKGFSNLAVDGNPDDDWYHGSCTHTRNDVRAWWMVDLQATYTIYSVKVVNCRNSAPSRLSNFKIEVSNNMVNWILCHHQTGGLSSAWELYYCQASVSGRYVRIQLQGQNYLTLCEVEVNVHNA</sequence>
<evidence type="ECO:0000256" key="4">
    <source>
        <dbReference type="ARBA" id="ARBA00022723"/>
    </source>
</evidence>
<evidence type="ECO:0000256" key="7">
    <source>
        <dbReference type="ARBA" id="ARBA00023157"/>
    </source>
</evidence>
<keyword evidence="5" id="KW-0430">Lectin</keyword>
<dbReference type="SMART" id="SM00607">
    <property type="entry name" value="FTP"/>
    <property type="match status" value="1"/>
</dbReference>
<evidence type="ECO:0000259" key="9">
    <source>
        <dbReference type="PROSITE" id="PS50022"/>
    </source>
</evidence>
<keyword evidence="6" id="KW-0106">Calcium</keyword>
<evidence type="ECO:0000256" key="2">
    <source>
        <dbReference type="ARBA" id="ARBA00010147"/>
    </source>
</evidence>
<keyword evidence="7" id="KW-1015">Disulfide bond</keyword>
<dbReference type="SUPFAM" id="SSF49785">
    <property type="entry name" value="Galactose-binding domain-like"/>
    <property type="match status" value="1"/>
</dbReference>
<dbReference type="OrthoDB" id="6102375at2759"/>
<dbReference type="EMBL" id="CAIIXF020000005">
    <property type="protein sequence ID" value="CAH1782484.1"/>
    <property type="molecule type" value="Genomic_DNA"/>
</dbReference>
<evidence type="ECO:0000256" key="1">
    <source>
        <dbReference type="ARBA" id="ARBA00002219"/>
    </source>
</evidence>
<organism evidence="10 11">
    <name type="scientific">Owenia fusiformis</name>
    <name type="common">Polychaete worm</name>
    <dbReference type="NCBI Taxonomy" id="6347"/>
    <lineage>
        <taxon>Eukaryota</taxon>
        <taxon>Metazoa</taxon>
        <taxon>Spiralia</taxon>
        <taxon>Lophotrochozoa</taxon>
        <taxon>Annelida</taxon>
        <taxon>Polychaeta</taxon>
        <taxon>Sedentaria</taxon>
        <taxon>Canalipalpata</taxon>
        <taxon>Sabellida</taxon>
        <taxon>Oweniida</taxon>
        <taxon>Oweniidae</taxon>
        <taxon>Owenia</taxon>
    </lineage>
</organism>
<feature type="domain" description="F5/8 type C" evidence="9">
    <location>
        <begin position="26"/>
        <end position="171"/>
    </location>
</feature>
<dbReference type="GO" id="GO:0001868">
    <property type="term" value="P:regulation of complement activation, lectin pathway"/>
    <property type="evidence" value="ECO:0007669"/>
    <property type="project" value="UniProtKB-ARBA"/>
</dbReference>
<dbReference type="GO" id="GO:0042806">
    <property type="term" value="F:fucose binding"/>
    <property type="evidence" value="ECO:0007669"/>
    <property type="project" value="UniProtKB-ARBA"/>
</dbReference>
<evidence type="ECO:0000256" key="3">
    <source>
        <dbReference type="ARBA" id="ARBA00011233"/>
    </source>
</evidence>
<comment type="function">
    <text evidence="1">Acts as a defensive agent. Recognizes blood group fucosylated oligosaccharides including A, B, H and Lewis B-type antigens. Does not recognize Lewis A antigen and has low affinity for monovalent haptens.</text>
</comment>
<name>A0A8S4NPX1_OWEFU</name>
<proteinExistence type="inferred from homology"/>
<reference evidence="10" key="1">
    <citation type="submission" date="2022-03" db="EMBL/GenBank/DDBJ databases">
        <authorList>
            <person name="Martin C."/>
        </authorList>
    </citation>
    <scope>NUCLEOTIDE SEQUENCE</scope>
</reference>
<dbReference type="InterPro" id="IPR051941">
    <property type="entry name" value="BG_Antigen-Binding_Lectin"/>
</dbReference>
<keyword evidence="4" id="KW-0479">Metal-binding</keyword>
<dbReference type="Proteomes" id="UP000749559">
    <property type="component" value="Unassembled WGS sequence"/>
</dbReference>
<comment type="caution">
    <text evidence="10">The sequence shown here is derived from an EMBL/GenBank/DDBJ whole genome shotgun (WGS) entry which is preliminary data.</text>
</comment>
<feature type="chain" id="PRO_5035865616" description="F5/8 type C domain-containing protein" evidence="8">
    <location>
        <begin position="22"/>
        <end position="171"/>
    </location>
</feature>
<dbReference type="InterPro" id="IPR000421">
    <property type="entry name" value="FA58C"/>
</dbReference>
<dbReference type="InterPro" id="IPR008979">
    <property type="entry name" value="Galactose-bd-like_sf"/>
</dbReference>
<dbReference type="AlphaFoldDB" id="A0A8S4NPX1"/>
<comment type="subunit">
    <text evidence="3">Homotrimer.</text>
</comment>